<sequence>MEPPILPHTLPIIGHAISYAFYLDQLYQDVRQFSQSRKPVSLNLMGQRVYLVLTQKDTNTVCRSKDKLAYGPLLEWTLPRVMGLSSTTLSILMNNPDGIHSSAFDHSMSIIRGALKEGKDLDDFTDVFQQSLEKELENVDVNLFKHQRLHVHFFQWVYNLTGTSSTNAMMGKGLLKHDGSLLDRNRQFEDDFFLFTLGLPQFLMRNGWENRGQIHKSFGKRVSHSPVGNEPAVWWIEEIERVSARVGLNAQDIGVTTFGFWHALESNPNIAVFWMLVYTIWNPNLTQRIREEIDTACSGNQVLDVSSILNQMKCPLLHSTYHEVLRHTSAATVARMVEQDIEVSGYIFQKGGIVLCPARLQHFDPALWGPDVDDFVPDRFIRRGRPGIVKGDLKNLRPFGHAPTICPGRFFALREVLITVSSILLRYEVQVLGGDGLPRLHLSSPSFGSVKPTEDVKVAITKRKETLTRD</sequence>
<keyword evidence="5" id="KW-0349">Heme</keyword>
<evidence type="ECO:0000256" key="4">
    <source>
        <dbReference type="ARBA" id="ARBA00023004"/>
    </source>
</evidence>
<evidence type="ECO:0000256" key="5">
    <source>
        <dbReference type="PIRSR" id="PIRSR602403-1"/>
    </source>
</evidence>
<dbReference type="PANTHER" id="PTHR47582:SF1">
    <property type="entry name" value="P450, PUTATIVE (EUROFUNG)-RELATED"/>
    <property type="match status" value="1"/>
</dbReference>
<keyword evidence="7" id="KW-1185">Reference proteome</keyword>
<evidence type="ECO:0000313" key="7">
    <source>
        <dbReference type="Proteomes" id="UP000297245"/>
    </source>
</evidence>
<dbReference type="PRINTS" id="PR00465">
    <property type="entry name" value="EP450IV"/>
</dbReference>
<evidence type="ECO:0000313" key="6">
    <source>
        <dbReference type="EMBL" id="THU89233.1"/>
    </source>
</evidence>
<dbReference type="GO" id="GO:0004497">
    <property type="term" value="F:monooxygenase activity"/>
    <property type="evidence" value="ECO:0007669"/>
    <property type="project" value="InterPro"/>
</dbReference>
<name>A0A4S8LK32_DENBC</name>
<dbReference type="InterPro" id="IPR036396">
    <property type="entry name" value="Cyt_P450_sf"/>
</dbReference>
<dbReference type="CDD" id="cd11040">
    <property type="entry name" value="CYP7_CYP8-like"/>
    <property type="match status" value="1"/>
</dbReference>
<dbReference type="OrthoDB" id="3366823at2759"/>
<comment type="cofactor">
    <cofactor evidence="1 5">
        <name>heme</name>
        <dbReference type="ChEBI" id="CHEBI:30413"/>
    </cofactor>
</comment>
<evidence type="ECO:0000256" key="2">
    <source>
        <dbReference type="ARBA" id="ARBA00010617"/>
    </source>
</evidence>
<dbReference type="Proteomes" id="UP000297245">
    <property type="component" value="Unassembled WGS sequence"/>
</dbReference>
<dbReference type="GO" id="GO:0005506">
    <property type="term" value="F:iron ion binding"/>
    <property type="evidence" value="ECO:0007669"/>
    <property type="project" value="InterPro"/>
</dbReference>
<reference evidence="6 7" key="1">
    <citation type="journal article" date="2019" name="Nat. Ecol. Evol.">
        <title>Megaphylogeny resolves global patterns of mushroom evolution.</title>
        <authorList>
            <person name="Varga T."/>
            <person name="Krizsan K."/>
            <person name="Foldi C."/>
            <person name="Dima B."/>
            <person name="Sanchez-Garcia M."/>
            <person name="Sanchez-Ramirez S."/>
            <person name="Szollosi G.J."/>
            <person name="Szarkandi J.G."/>
            <person name="Papp V."/>
            <person name="Albert L."/>
            <person name="Andreopoulos W."/>
            <person name="Angelini C."/>
            <person name="Antonin V."/>
            <person name="Barry K.W."/>
            <person name="Bougher N.L."/>
            <person name="Buchanan P."/>
            <person name="Buyck B."/>
            <person name="Bense V."/>
            <person name="Catcheside P."/>
            <person name="Chovatia M."/>
            <person name="Cooper J."/>
            <person name="Damon W."/>
            <person name="Desjardin D."/>
            <person name="Finy P."/>
            <person name="Geml J."/>
            <person name="Haridas S."/>
            <person name="Hughes K."/>
            <person name="Justo A."/>
            <person name="Karasinski D."/>
            <person name="Kautmanova I."/>
            <person name="Kiss B."/>
            <person name="Kocsube S."/>
            <person name="Kotiranta H."/>
            <person name="LaButti K.M."/>
            <person name="Lechner B.E."/>
            <person name="Liimatainen K."/>
            <person name="Lipzen A."/>
            <person name="Lukacs Z."/>
            <person name="Mihaltcheva S."/>
            <person name="Morgado L.N."/>
            <person name="Niskanen T."/>
            <person name="Noordeloos M.E."/>
            <person name="Ohm R.A."/>
            <person name="Ortiz-Santana B."/>
            <person name="Ovrebo C."/>
            <person name="Racz N."/>
            <person name="Riley R."/>
            <person name="Savchenko A."/>
            <person name="Shiryaev A."/>
            <person name="Soop K."/>
            <person name="Spirin V."/>
            <person name="Szebenyi C."/>
            <person name="Tomsovsky M."/>
            <person name="Tulloss R.E."/>
            <person name="Uehling J."/>
            <person name="Grigoriev I.V."/>
            <person name="Vagvolgyi C."/>
            <person name="Papp T."/>
            <person name="Martin F.M."/>
            <person name="Miettinen O."/>
            <person name="Hibbett D.S."/>
            <person name="Nagy L.G."/>
        </authorList>
    </citation>
    <scope>NUCLEOTIDE SEQUENCE [LARGE SCALE GENOMIC DNA]</scope>
    <source>
        <strain evidence="6 7">CBS 962.96</strain>
    </source>
</reference>
<dbReference type="InterPro" id="IPR001128">
    <property type="entry name" value="Cyt_P450"/>
</dbReference>
<dbReference type="PANTHER" id="PTHR47582">
    <property type="entry name" value="P450, PUTATIVE (EUROFUNG)-RELATED"/>
    <property type="match status" value="1"/>
</dbReference>
<dbReference type="Pfam" id="PF00067">
    <property type="entry name" value="p450"/>
    <property type="match status" value="1"/>
</dbReference>
<proteinExistence type="inferred from homology"/>
<dbReference type="InterPro" id="IPR002403">
    <property type="entry name" value="Cyt_P450_E_grp-IV"/>
</dbReference>
<feature type="binding site" description="axial binding residue" evidence="5">
    <location>
        <position position="406"/>
    </location>
    <ligand>
        <name>heme</name>
        <dbReference type="ChEBI" id="CHEBI:30413"/>
    </ligand>
    <ligandPart>
        <name>Fe</name>
        <dbReference type="ChEBI" id="CHEBI:18248"/>
    </ligandPart>
</feature>
<keyword evidence="4 5" id="KW-0408">Iron</keyword>
<organism evidence="6 7">
    <name type="scientific">Dendrothele bispora (strain CBS 962.96)</name>
    <dbReference type="NCBI Taxonomy" id="1314807"/>
    <lineage>
        <taxon>Eukaryota</taxon>
        <taxon>Fungi</taxon>
        <taxon>Dikarya</taxon>
        <taxon>Basidiomycota</taxon>
        <taxon>Agaricomycotina</taxon>
        <taxon>Agaricomycetes</taxon>
        <taxon>Agaricomycetidae</taxon>
        <taxon>Agaricales</taxon>
        <taxon>Agaricales incertae sedis</taxon>
        <taxon>Dendrothele</taxon>
    </lineage>
</organism>
<dbReference type="SUPFAM" id="SSF48264">
    <property type="entry name" value="Cytochrome P450"/>
    <property type="match status" value="1"/>
</dbReference>
<protein>
    <submittedName>
        <fullName evidence="6">Cytochrome P450</fullName>
    </submittedName>
</protein>
<evidence type="ECO:0000256" key="1">
    <source>
        <dbReference type="ARBA" id="ARBA00001971"/>
    </source>
</evidence>
<comment type="similarity">
    <text evidence="2">Belongs to the cytochrome P450 family.</text>
</comment>
<accession>A0A4S8LK32</accession>
<dbReference type="GO" id="GO:0016705">
    <property type="term" value="F:oxidoreductase activity, acting on paired donors, with incorporation or reduction of molecular oxygen"/>
    <property type="evidence" value="ECO:0007669"/>
    <property type="project" value="InterPro"/>
</dbReference>
<dbReference type="AlphaFoldDB" id="A0A4S8LK32"/>
<gene>
    <name evidence="6" type="ORF">K435DRAFT_678411</name>
</gene>
<evidence type="ECO:0000256" key="3">
    <source>
        <dbReference type="ARBA" id="ARBA00022723"/>
    </source>
</evidence>
<dbReference type="EMBL" id="ML179376">
    <property type="protein sequence ID" value="THU89233.1"/>
    <property type="molecule type" value="Genomic_DNA"/>
</dbReference>
<dbReference type="InterPro" id="IPR053007">
    <property type="entry name" value="CYP450_monoxygenase_sec-met"/>
</dbReference>
<dbReference type="Gene3D" id="1.10.630.10">
    <property type="entry name" value="Cytochrome P450"/>
    <property type="match status" value="1"/>
</dbReference>
<keyword evidence="3 5" id="KW-0479">Metal-binding</keyword>
<dbReference type="GO" id="GO:0020037">
    <property type="term" value="F:heme binding"/>
    <property type="evidence" value="ECO:0007669"/>
    <property type="project" value="InterPro"/>
</dbReference>